<organism evidence="2 3">
    <name type="scientific">Panagrolaimus davidi</name>
    <dbReference type="NCBI Taxonomy" id="227884"/>
    <lineage>
        <taxon>Eukaryota</taxon>
        <taxon>Metazoa</taxon>
        <taxon>Ecdysozoa</taxon>
        <taxon>Nematoda</taxon>
        <taxon>Chromadorea</taxon>
        <taxon>Rhabditida</taxon>
        <taxon>Tylenchina</taxon>
        <taxon>Panagrolaimomorpha</taxon>
        <taxon>Panagrolaimoidea</taxon>
        <taxon>Panagrolaimidae</taxon>
        <taxon>Panagrolaimus</taxon>
    </lineage>
</organism>
<dbReference type="WBParaSite" id="PDA_v2.g13519.t1">
    <property type="protein sequence ID" value="PDA_v2.g13519.t1"/>
    <property type="gene ID" value="PDA_v2.g13519"/>
</dbReference>
<evidence type="ECO:0000256" key="1">
    <source>
        <dbReference type="SAM" id="SignalP"/>
    </source>
</evidence>
<reference evidence="3" key="1">
    <citation type="submission" date="2022-11" db="UniProtKB">
        <authorList>
            <consortium name="WormBaseParasite"/>
        </authorList>
    </citation>
    <scope>IDENTIFICATION</scope>
</reference>
<sequence length="248" mass="26964">MPAISLWLFLYLPLQILACMRTPIIDEQPAIPVTVAPVTIAPDPCEFPKTPPLCGPFPTMPNKDFAAPVVERVPGDCYSYYTSCRVTTPNQISLIAYCIDGAPGCDDFSEEVFAGQNDNVGLVMICNADDKRWHFEFPGYLIKFLYCDSVAGTTQPVICGPPPISGSPLPTLTPIPATGDIWNYAVTCTFPAGTTAIMDIYKPDGSILTTLSRPSLNSISTQITCYSNPGDTAWYRFFPIGDIKCRAA</sequence>
<protein>
    <submittedName>
        <fullName evidence="3">Uncharacterized protein</fullName>
    </submittedName>
</protein>
<feature type="signal peptide" evidence="1">
    <location>
        <begin position="1"/>
        <end position="18"/>
    </location>
</feature>
<proteinExistence type="predicted"/>
<evidence type="ECO:0000313" key="2">
    <source>
        <dbReference type="Proteomes" id="UP000887578"/>
    </source>
</evidence>
<keyword evidence="2" id="KW-1185">Reference proteome</keyword>
<feature type="chain" id="PRO_5037502688" evidence="1">
    <location>
        <begin position="19"/>
        <end position="248"/>
    </location>
</feature>
<evidence type="ECO:0000313" key="3">
    <source>
        <dbReference type="WBParaSite" id="PDA_v2.g13519.t1"/>
    </source>
</evidence>
<dbReference type="AlphaFoldDB" id="A0A914P7V0"/>
<keyword evidence="1" id="KW-0732">Signal</keyword>
<name>A0A914P7V0_9BILA</name>
<accession>A0A914P7V0</accession>
<dbReference type="Proteomes" id="UP000887578">
    <property type="component" value="Unplaced"/>
</dbReference>